<comment type="caution">
    <text evidence="1">The sequence shown here is derived from an EMBL/GenBank/DDBJ whole genome shotgun (WGS) entry which is preliminary data.</text>
</comment>
<protein>
    <submittedName>
        <fullName evidence="1">Osmotically inducible protein OsmC</fullName>
    </submittedName>
</protein>
<dbReference type="PANTHER" id="PTHR39624:SF2">
    <property type="entry name" value="OSMC-LIKE PROTEIN"/>
    <property type="match status" value="1"/>
</dbReference>
<dbReference type="InterPro" id="IPR036102">
    <property type="entry name" value="OsmC/Ohrsf"/>
</dbReference>
<sequence>MSDIEVTVLSTPENYKTILRSKNHEVIADESKEDGGGDLGPSPHEYLLLSLGACTDITIRMYAQRKKMDLKEVIVELNLTRWTDHTEIHRIVKLEGNLSEQERERLLQVANACPVHKTLTHPIQIETKLG</sequence>
<dbReference type="InterPro" id="IPR003718">
    <property type="entry name" value="OsmC/Ohr_fam"/>
</dbReference>
<organism evidence="1 2">
    <name type="scientific">Leptospira hartskeerlii</name>
    <dbReference type="NCBI Taxonomy" id="2023177"/>
    <lineage>
        <taxon>Bacteria</taxon>
        <taxon>Pseudomonadati</taxon>
        <taxon>Spirochaetota</taxon>
        <taxon>Spirochaetia</taxon>
        <taxon>Leptospirales</taxon>
        <taxon>Leptospiraceae</taxon>
        <taxon>Leptospira</taxon>
    </lineage>
</organism>
<dbReference type="AlphaFoldDB" id="A0A2M9XFG7"/>
<dbReference type="Gene3D" id="3.30.300.20">
    <property type="match status" value="1"/>
</dbReference>
<evidence type="ECO:0000313" key="2">
    <source>
        <dbReference type="Proteomes" id="UP000232196"/>
    </source>
</evidence>
<name>A0A2M9XFG7_9LEPT</name>
<dbReference type="PANTHER" id="PTHR39624">
    <property type="entry name" value="PROTEIN INVOLVED IN RIMO-MEDIATED BETA-METHYLTHIOLATION OF RIBOSOMAL PROTEIN S12 YCAO"/>
    <property type="match status" value="1"/>
</dbReference>
<dbReference type="OrthoDB" id="1433018at2"/>
<dbReference type="Pfam" id="PF02566">
    <property type="entry name" value="OsmC"/>
    <property type="match status" value="1"/>
</dbReference>
<dbReference type="RefSeq" id="WP_100706207.1">
    <property type="nucleotide sequence ID" value="NZ_NPDL01000003.1"/>
</dbReference>
<reference evidence="1 2" key="1">
    <citation type="submission" date="2017-07" db="EMBL/GenBank/DDBJ databases">
        <title>Leptospira spp. isolated from tropical soils.</title>
        <authorList>
            <person name="Thibeaux R."/>
            <person name="Iraola G."/>
            <person name="Ferres I."/>
            <person name="Bierque E."/>
            <person name="Girault D."/>
            <person name="Soupe-Gilbert M.-E."/>
            <person name="Picardeau M."/>
            <person name="Goarant C."/>
        </authorList>
    </citation>
    <scope>NUCLEOTIDE SEQUENCE [LARGE SCALE GENOMIC DNA]</scope>
    <source>
        <strain evidence="1 2">MCA1-C-A1</strain>
    </source>
</reference>
<gene>
    <name evidence="1" type="ORF">CH357_07980</name>
</gene>
<accession>A0A2M9XFG7</accession>
<dbReference type="InterPro" id="IPR015946">
    <property type="entry name" value="KH_dom-like_a/b"/>
</dbReference>
<dbReference type="Proteomes" id="UP000232196">
    <property type="component" value="Unassembled WGS sequence"/>
</dbReference>
<dbReference type="EMBL" id="NPDN01000003">
    <property type="protein sequence ID" value="PJZ26420.1"/>
    <property type="molecule type" value="Genomic_DNA"/>
</dbReference>
<keyword evidence="2" id="KW-1185">Reference proteome</keyword>
<evidence type="ECO:0000313" key="1">
    <source>
        <dbReference type="EMBL" id="PJZ26420.1"/>
    </source>
</evidence>
<proteinExistence type="predicted"/>
<dbReference type="SUPFAM" id="SSF82784">
    <property type="entry name" value="OsmC-like"/>
    <property type="match status" value="1"/>
</dbReference>